<dbReference type="GO" id="GO:0005739">
    <property type="term" value="C:mitochondrion"/>
    <property type="evidence" value="ECO:0007669"/>
    <property type="project" value="UniProtKB-SubCell"/>
</dbReference>
<dbReference type="SUPFAM" id="SSF64602">
    <property type="entry name" value="F1 ATPase inhibitor, IF1, C-terminal domain"/>
    <property type="match status" value="1"/>
</dbReference>
<reference evidence="6 7" key="1">
    <citation type="submission" date="2020-06" db="EMBL/GenBank/DDBJ databases">
        <title>The yeast mating-type switching endonuclease HO is a domesticated member of an unorthodox homing genetic element family.</title>
        <authorList>
            <person name="Coughlan A.Y."/>
            <person name="Lombardi L."/>
            <person name="Braun-Galleani S."/>
            <person name="Martos A.R."/>
            <person name="Galeote V."/>
            <person name="Bigey F."/>
            <person name="Dequin S."/>
            <person name="Byrne K.P."/>
            <person name="Wolfe K.H."/>
        </authorList>
    </citation>
    <scope>NUCLEOTIDE SEQUENCE [LARGE SCALE GENOMIC DNA]</scope>
    <source>
        <strain evidence="6 7">CBS2947</strain>
    </source>
</reference>
<keyword evidence="5" id="KW-0175">Coiled coil</keyword>
<comment type="subcellular location">
    <subcellularLocation>
        <location evidence="1">Mitochondrion</location>
    </subcellularLocation>
</comment>
<dbReference type="AlphaFoldDB" id="A0A7H9HU20"/>
<feature type="coiled-coil region" evidence="5">
    <location>
        <begin position="53"/>
        <end position="87"/>
    </location>
</feature>
<evidence type="ECO:0000313" key="6">
    <source>
        <dbReference type="EMBL" id="QLQ79895.1"/>
    </source>
</evidence>
<evidence type="ECO:0000313" key="7">
    <source>
        <dbReference type="Proteomes" id="UP000510647"/>
    </source>
</evidence>
<accession>A0A7H9HU20</accession>
<keyword evidence="7" id="KW-1185">Reference proteome</keyword>
<dbReference type="OrthoDB" id="5532350at2759"/>
<dbReference type="InterPro" id="IPR007648">
    <property type="entry name" value="ATPase_inhibitor_mt"/>
</dbReference>
<dbReference type="GO" id="GO:0042030">
    <property type="term" value="F:ATPase inhibitor activity"/>
    <property type="evidence" value="ECO:0007669"/>
    <property type="project" value="InterPro"/>
</dbReference>
<name>A0A7H9HU20_9SACH</name>
<dbReference type="Gene3D" id="1.20.5.500">
    <property type="entry name" value="Single helix bin"/>
    <property type="match status" value="1"/>
</dbReference>
<keyword evidence="3" id="KW-0496">Mitochondrion</keyword>
<gene>
    <name evidence="6" type="ORF">HG537_0C05430</name>
</gene>
<proteinExistence type="inferred from homology"/>
<dbReference type="EMBL" id="CP059269">
    <property type="protein sequence ID" value="QLQ79895.1"/>
    <property type="molecule type" value="Genomic_DNA"/>
</dbReference>
<evidence type="ECO:0000256" key="2">
    <source>
        <dbReference type="ARBA" id="ARBA00010901"/>
    </source>
</evidence>
<dbReference type="Proteomes" id="UP000510647">
    <property type="component" value="Chromosome 3"/>
</dbReference>
<dbReference type="FunFam" id="1.20.5.500:FF:000006">
    <property type="entry name" value="ATPase inhibitor, mitochondrial"/>
    <property type="match status" value="1"/>
</dbReference>
<evidence type="ECO:0000256" key="5">
    <source>
        <dbReference type="SAM" id="Coils"/>
    </source>
</evidence>
<dbReference type="Pfam" id="PF04568">
    <property type="entry name" value="IATP"/>
    <property type="match status" value="1"/>
</dbReference>
<organism evidence="6 7">
    <name type="scientific">Torulaspora globosa</name>
    <dbReference type="NCBI Taxonomy" id="48254"/>
    <lineage>
        <taxon>Eukaryota</taxon>
        <taxon>Fungi</taxon>
        <taxon>Dikarya</taxon>
        <taxon>Ascomycota</taxon>
        <taxon>Saccharomycotina</taxon>
        <taxon>Saccharomycetes</taxon>
        <taxon>Saccharomycetales</taxon>
        <taxon>Saccharomycetaceae</taxon>
        <taxon>Torulaspora</taxon>
    </lineage>
</organism>
<evidence type="ECO:0000256" key="1">
    <source>
        <dbReference type="ARBA" id="ARBA00004173"/>
    </source>
</evidence>
<evidence type="ECO:0000256" key="4">
    <source>
        <dbReference type="RuleBase" id="RU368087"/>
    </source>
</evidence>
<protein>
    <recommendedName>
        <fullName evidence="4">ATPase inhibitor, mitochondrial</fullName>
    </recommendedName>
</protein>
<comment type="similarity">
    <text evidence="2 4">Belongs to the ATPase inhibitor family.</text>
</comment>
<sequence>MLSRSSTVARTLTRQGGVAARMYSDNSNVGPLGTTSEDSFIKRERAKEDYFVRQHEKEQLQKLRKQLKEHQEKVDHLKNKIESLSKH</sequence>
<comment type="function">
    <text evidence="4">Inhibits the enzyme activity of ATPase.</text>
</comment>
<evidence type="ECO:0000256" key="3">
    <source>
        <dbReference type="ARBA" id="ARBA00023128"/>
    </source>
</evidence>